<dbReference type="EMBL" id="LPXN01000001">
    <property type="protein sequence ID" value="KZD12863.1"/>
    <property type="molecule type" value="Genomic_DNA"/>
</dbReference>
<dbReference type="SFLD" id="SFLDS00029">
    <property type="entry name" value="Radical_SAM"/>
    <property type="match status" value="1"/>
</dbReference>
<keyword evidence="1" id="KW-0479">Metal-binding</keyword>
<dbReference type="NCBIfam" id="NF033668">
    <property type="entry name" value="rSAM_PA0069"/>
    <property type="match status" value="1"/>
</dbReference>
<organism evidence="5 6">
    <name type="scientific">Oceanibaculum pacificum</name>
    <dbReference type="NCBI Taxonomy" id="580166"/>
    <lineage>
        <taxon>Bacteria</taxon>
        <taxon>Pseudomonadati</taxon>
        <taxon>Pseudomonadota</taxon>
        <taxon>Alphaproteobacteria</taxon>
        <taxon>Rhodospirillales</taxon>
        <taxon>Oceanibaculaceae</taxon>
        <taxon>Oceanibaculum</taxon>
    </lineage>
</organism>
<dbReference type="CDD" id="cd01335">
    <property type="entry name" value="Radical_SAM"/>
    <property type="match status" value="1"/>
</dbReference>
<comment type="caution">
    <text evidence="5">The sequence shown here is derived from an EMBL/GenBank/DDBJ whole genome shotgun (WGS) entry which is preliminary data.</text>
</comment>
<dbReference type="GO" id="GO:0046872">
    <property type="term" value="F:metal ion binding"/>
    <property type="evidence" value="ECO:0007669"/>
    <property type="project" value="UniProtKB-KW"/>
</dbReference>
<evidence type="ECO:0000259" key="4">
    <source>
        <dbReference type="SMART" id="SM00729"/>
    </source>
</evidence>
<evidence type="ECO:0000313" key="5">
    <source>
        <dbReference type="EMBL" id="KZD12863.1"/>
    </source>
</evidence>
<evidence type="ECO:0000256" key="2">
    <source>
        <dbReference type="ARBA" id="ARBA00023004"/>
    </source>
</evidence>
<dbReference type="STRING" id="580166.AUP43_00550"/>
<dbReference type="Pfam" id="PF04055">
    <property type="entry name" value="Radical_SAM"/>
    <property type="match status" value="1"/>
</dbReference>
<proteinExistence type="predicted"/>
<evidence type="ECO:0000256" key="1">
    <source>
        <dbReference type="ARBA" id="ARBA00022723"/>
    </source>
</evidence>
<dbReference type="InterPro" id="IPR058240">
    <property type="entry name" value="rSAM_sf"/>
</dbReference>
<dbReference type="SFLD" id="SFLDG01084">
    <property type="entry name" value="Uncharacterised_Radical_SAM_Su"/>
    <property type="match status" value="1"/>
</dbReference>
<dbReference type="GO" id="GO:0051536">
    <property type="term" value="F:iron-sulfur cluster binding"/>
    <property type="evidence" value="ECO:0007669"/>
    <property type="project" value="UniProtKB-KW"/>
</dbReference>
<dbReference type="InterPro" id="IPR040086">
    <property type="entry name" value="MJ0683-like"/>
</dbReference>
<keyword evidence="2" id="KW-0408">Iron</keyword>
<dbReference type="AlphaFoldDB" id="A0A154WH47"/>
<dbReference type="SMART" id="SM00729">
    <property type="entry name" value="Elp3"/>
    <property type="match status" value="1"/>
</dbReference>
<dbReference type="Gene3D" id="3.80.30.30">
    <property type="match status" value="1"/>
</dbReference>
<dbReference type="SUPFAM" id="SSF102114">
    <property type="entry name" value="Radical SAM enzymes"/>
    <property type="match status" value="1"/>
</dbReference>
<dbReference type="InterPro" id="IPR007197">
    <property type="entry name" value="rSAM"/>
</dbReference>
<evidence type="ECO:0000313" key="6">
    <source>
        <dbReference type="Proteomes" id="UP000076400"/>
    </source>
</evidence>
<feature type="domain" description="Elp3/MiaA/NifB-like radical SAM core" evidence="4">
    <location>
        <begin position="72"/>
        <end position="297"/>
    </location>
</feature>
<sequence>MVDERPSMPTKGRGAVRNESGRFERYGRIAIDDGWQRAAEEEFPDENRPATIVGLDTSRTIISHNNSPDISFDRSINPYKGCEHGCIYCYARPTHAYLGLSPGLDFETRLFAKPDAAMLLEKEFRHRKYKPAVIALGANTDPYQPIERQRRITRSILEVMDRFNHPFGIVTKSALVTRDIDILARLAERRLVSVFLSITTLDRDLARTMEPRASTPPRRLEAVKLLAQAGIPVGVMAAPMIPALNDHELESILEAATEAGALSASYVLLRLPLEIKDLFADWLNAHRPDRAKHVLSLVRDTRGGALYQSEFGKRMRGDGPYAQLLEQRYRAAVRRYGLNRHRWNLDLTQFRVPPASGDQLTLL</sequence>
<dbReference type="PANTHER" id="PTHR43432:SF3">
    <property type="entry name" value="SLR0285 PROTEIN"/>
    <property type="match status" value="1"/>
</dbReference>
<name>A0A154WH47_9PROT</name>
<dbReference type="InterPro" id="IPR006638">
    <property type="entry name" value="Elp3/MiaA/NifB-like_rSAM"/>
</dbReference>
<evidence type="ECO:0000256" key="3">
    <source>
        <dbReference type="ARBA" id="ARBA00023014"/>
    </source>
</evidence>
<gene>
    <name evidence="5" type="ORF">AUP43_00550</name>
</gene>
<dbReference type="PANTHER" id="PTHR43432">
    <property type="entry name" value="SLR0285 PROTEIN"/>
    <property type="match status" value="1"/>
</dbReference>
<accession>A0A154WH47</accession>
<reference evidence="5 6" key="1">
    <citation type="submission" date="2015-12" db="EMBL/GenBank/DDBJ databases">
        <title>Genome sequence of Oceanibaculum pacificum MCCC 1A02656.</title>
        <authorList>
            <person name="Lu L."/>
            <person name="Lai Q."/>
            <person name="Shao Z."/>
            <person name="Qian P."/>
        </authorList>
    </citation>
    <scope>NUCLEOTIDE SEQUENCE [LARGE SCALE GENOMIC DNA]</scope>
    <source>
        <strain evidence="5 6">MCCC 1A02656</strain>
    </source>
</reference>
<keyword evidence="6" id="KW-1185">Reference proteome</keyword>
<keyword evidence="5" id="KW-0456">Lyase</keyword>
<dbReference type="Proteomes" id="UP000076400">
    <property type="component" value="Unassembled WGS sequence"/>
</dbReference>
<keyword evidence="3" id="KW-0411">Iron-sulfur</keyword>
<protein>
    <submittedName>
        <fullName evidence="5">DNA repair photolyase</fullName>
    </submittedName>
</protein>
<dbReference type="OrthoDB" id="9785699at2"/>
<dbReference type="GO" id="GO:0016829">
    <property type="term" value="F:lyase activity"/>
    <property type="evidence" value="ECO:0007669"/>
    <property type="project" value="UniProtKB-KW"/>
</dbReference>